<comment type="caution">
    <text evidence="5">The sequence shown here is derived from an EMBL/GenBank/DDBJ whole genome shotgun (WGS) entry which is preliminary data.</text>
</comment>
<dbReference type="RefSeq" id="WP_007997572.1">
    <property type="nucleotide sequence ID" value="NZ_AOJI01000002.1"/>
</dbReference>
<dbReference type="PANTHER" id="PTHR34236">
    <property type="entry name" value="DIMETHYL SULFOXIDE REDUCTASE TRANSCRIPTIONAL ACTIVATOR"/>
    <property type="match status" value="1"/>
</dbReference>
<dbReference type="PATRIC" id="fig|1230454.4.peg.45"/>
<gene>
    <name evidence="5" type="ORF">C461_00222</name>
</gene>
<dbReference type="InterPro" id="IPR031803">
    <property type="entry name" value="BAT_GAF/HTH-assoc"/>
</dbReference>
<evidence type="ECO:0000256" key="2">
    <source>
        <dbReference type="ARBA" id="ARBA00023163"/>
    </source>
</evidence>
<dbReference type="PANTHER" id="PTHR34236:SF1">
    <property type="entry name" value="DIMETHYL SULFOXIDE REDUCTASE TRANSCRIPTIONAL ACTIVATOR"/>
    <property type="match status" value="1"/>
</dbReference>
<evidence type="ECO:0000259" key="3">
    <source>
        <dbReference type="Pfam" id="PF04967"/>
    </source>
</evidence>
<reference evidence="5 6" key="1">
    <citation type="journal article" date="2014" name="PLoS Genet.">
        <title>Phylogenetically driven sequencing of extremely halophilic archaea reveals strategies for static and dynamic osmo-response.</title>
        <authorList>
            <person name="Becker E.A."/>
            <person name="Seitzer P.M."/>
            <person name="Tritt A."/>
            <person name="Larsen D."/>
            <person name="Krusor M."/>
            <person name="Yao A.I."/>
            <person name="Wu D."/>
            <person name="Madern D."/>
            <person name="Eisen J.A."/>
            <person name="Darling A.E."/>
            <person name="Facciotti M.T."/>
        </authorList>
    </citation>
    <scope>NUCLEOTIDE SEQUENCE [LARGE SCALE GENOMIC DNA]</scope>
    <source>
        <strain evidence="5 6">JCM 13560</strain>
    </source>
</reference>
<name>M0PKW3_9EURY</name>
<proteinExistence type="predicted"/>
<evidence type="ECO:0000313" key="6">
    <source>
        <dbReference type="Proteomes" id="UP000011575"/>
    </source>
</evidence>
<protein>
    <submittedName>
        <fullName evidence="5">Bacterio-opsin activator HTH domain-containing protein</fullName>
    </submittedName>
</protein>
<dbReference type="Proteomes" id="UP000011575">
    <property type="component" value="Unassembled WGS sequence"/>
</dbReference>
<dbReference type="EMBL" id="AOJI01000002">
    <property type="protein sequence ID" value="EMA70667.1"/>
    <property type="molecule type" value="Genomic_DNA"/>
</dbReference>
<feature type="domain" description="Bacterioopsin transcriptional activator GAF and HTH associated" evidence="4">
    <location>
        <begin position="20"/>
        <end position="136"/>
    </location>
</feature>
<evidence type="ECO:0000259" key="4">
    <source>
        <dbReference type="Pfam" id="PF15915"/>
    </source>
</evidence>
<evidence type="ECO:0000313" key="5">
    <source>
        <dbReference type="EMBL" id="EMA70667.1"/>
    </source>
</evidence>
<sequence>MPVHVNVAVPAEHFVLRRVPADTRIELERCVPFANGEFQYLWIADADEASEWEATAIGDGGVKSVARIDGERLVRAECRSGESAVFDALLASEATCLSGFRDAGAWNLTLRFPSAAAVSKWYRTCPEAGTRVTVQRVQPGVSARSDRSSVLTDAQGAALRTALETGYFAVPRRISLRELADRHGVSDTAISQRLRRGTERLLVERFGDIRR</sequence>
<dbReference type="InterPro" id="IPR007050">
    <property type="entry name" value="HTH_bacterioopsin"/>
</dbReference>
<dbReference type="OrthoDB" id="156233at2157"/>
<dbReference type="AlphaFoldDB" id="M0PKW3"/>
<keyword evidence="1" id="KW-0805">Transcription regulation</keyword>
<keyword evidence="2" id="KW-0804">Transcription</keyword>
<dbReference type="Pfam" id="PF04967">
    <property type="entry name" value="HTH_10"/>
    <property type="match status" value="1"/>
</dbReference>
<organism evidence="5 6">
    <name type="scientific">Halorubrum aidingense JCM 13560</name>
    <dbReference type="NCBI Taxonomy" id="1230454"/>
    <lineage>
        <taxon>Archaea</taxon>
        <taxon>Methanobacteriati</taxon>
        <taxon>Methanobacteriota</taxon>
        <taxon>Stenosarchaea group</taxon>
        <taxon>Halobacteria</taxon>
        <taxon>Halobacteriales</taxon>
        <taxon>Haloferacaceae</taxon>
        <taxon>Halorubrum</taxon>
    </lineage>
</organism>
<dbReference type="Pfam" id="PF15915">
    <property type="entry name" value="BAT"/>
    <property type="match status" value="1"/>
</dbReference>
<evidence type="ECO:0000256" key="1">
    <source>
        <dbReference type="ARBA" id="ARBA00023015"/>
    </source>
</evidence>
<keyword evidence="6" id="KW-1185">Reference proteome</keyword>
<feature type="domain" description="HTH bat-type" evidence="3">
    <location>
        <begin position="151"/>
        <end position="202"/>
    </location>
</feature>
<accession>M0PKW3</accession>